<feature type="compositionally biased region" description="Polar residues" evidence="1">
    <location>
        <begin position="230"/>
        <end position="246"/>
    </location>
</feature>
<feature type="compositionally biased region" description="Basic residues" evidence="1">
    <location>
        <begin position="254"/>
        <end position="263"/>
    </location>
</feature>
<evidence type="ECO:0000256" key="2">
    <source>
        <dbReference type="SAM" id="SignalP"/>
    </source>
</evidence>
<evidence type="ECO:0000256" key="1">
    <source>
        <dbReference type="SAM" id="MobiDB-lite"/>
    </source>
</evidence>
<keyword evidence="4" id="KW-1185">Reference proteome</keyword>
<dbReference type="AlphaFoldDB" id="A0A839GA63"/>
<feature type="signal peptide" evidence="2">
    <location>
        <begin position="1"/>
        <end position="21"/>
    </location>
</feature>
<evidence type="ECO:0000313" key="3">
    <source>
        <dbReference type="EMBL" id="MBA9076404.1"/>
    </source>
</evidence>
<keyword evidence="2" id="KW-0732">Signal</keyword>
<proteinExistence type="predicted"/>
<dbReference type="Pfam" id="PF09697">
    <property type="entry name" value="Porph_ging"/>
    <property type="match status" value="1"/>
</dbReference>
<dbReference type="Proteomes" id="UP000563094">
    <property type="component" value="Unassembled WGS sequence"/>
</dbReference>
<protein>
    <submittedName>
        <fullName evidence="3">GLPGLI family protein</fullName>
    </submittedName>
</protein>
<accession>A0A839GA63</accession>
<name>A0A839GA63_9BACT</name>
<dbReference type="NCBIfam" id="TIGR01200">
    <property type="entry name" value="GLPGLI"/>
    <property type="match status" value="1"/>
</dbReference>
<comment type="caution">
    <text evidence="3">The sequence shown here is derived from an EMBL/GenBank/DDBJ whole genome shotgun (WGS) entry which is preliminary data.</text>
</comment>
<dbReference type="EMBL" id="JACJIQ010000003">
    <property type="protein sequence ID" value="MBA9076404.1"/>
    <property type="molecule type" value="Genomic_DNA"/>
</dbReference>
<organism evidence="3 4">
    <name type="scientific">Rufibacter quisquiliarum</name>
    <dbReference type="NCBI Taxonomy" id="1549639"/>
    <lineage>
        <taxon>Bacteria</taxon>
        <taxon>Pseudomonadati</taxon>
        <taxon>Bacteroidota</taxon>
        <taxon>Cytophagia</taxon>
        <taxon>Cytophagales</taxon>
        <taxon>Hymenobacteraceae</taxon>
        <taxon>Rufibacter</taxon>
    </lineage>
</organism>
<evidence type="ECO:0000313" key="4">
    <source>
        <dbReference type="Proteomes" id="UP000563094"/>
    </source>
</evidence>
<gene>
    <name evidence="3" type="ORF">FHS90_001108</name>
</gene>
<feature type="region of interest" description="Disordered" evidence="1">
    <location>
        <begin position="229"/>
        <end position="263"/>
    </location>
</feature>
<sequence length="263" mass="29579">MQKQALSLMLLLLLPAFSLLAQTDQTVHVVKYLYTVQDPTGMVHTERMLLLIGKEMSAFKSYDKFVRDSTIFAKQNLAFDSRALKRGTDAQLYKIYYQNKGLFTRTLLHTYFWEEDWPFYDWNISPETTTLQGLTCQKATTYSPATNTEWTVWFTPDVPFSVGPGTLHGLPGLIVKAENNEKTITYELLNVASPAAPFQTIEFPQKAVKITKSEYNKMLEAARKDPVGFATNSGALNGNVQGVNISPPNPATKPPKKERKTGN</sequence>
<feature type="chain" id="PRO_5032798669" evidence="2">
    <location>
        <begin position="22"/>
        <end position="263"/>
    </location>
</feature>
<reference evidence="3 4" key="1">
    <citation type="submission" date="2020-08" db="EMBL/GenBank/DDBJ databases">
        <title>Genomic Encyclopedia of Type Strains, Phase IV (KMG-IV): sequencing the most valuable type-strain genomes for metagenomic binning, comparative biology and taxonomic classification.</title>
        <authorList>
            <person name="Goeker M."/>
        </authorList>
    </citation>
    <scope>NUCLEOTIDE SEQUENCE [LARGE SCALE GENOMIC DNA]</scope>
    <source>
        <strain evidence="3 4">DSM 29854</strain>
    </source>
</reference>
<dbReference type="InterPro" id="IPR005901">
    <property type="entry name" value="GLPGLI"/>
</dbReference>
<dbReference type="RefSeq" id="WP_182512244.1">
    <property type="nucleotide sequence ID" value="NZ_JACJIQ010000003.1"/>
</dbReference>